<dbReference type="GO" id="GO:0042803">
    <property type="term" value="F:protein homodimerization activity"/>
    <property type="evidence" value="ECO:0007669"/>
    <property type="project" value="UniProtKB-ARBA"/>
</dbReference>
<dbReference type="GO" id="GO:0005829">
    <property type="term" value="C:cytosol"/>
    <property type="evidence" value="ECO:0000318"/>
    <property type="project" value="GO_Central"/>
</dbReference>
<dbReference type="InterPro" id="IPR002125">
    <property type="entry name" value="CMP_dCMP_dom"/>
</dbReference>
<dbReference type="AlphaFoldDB" id="A0A9R0K113"/>
<feature type="binding site" evidence="9">
    <location>
        <position position="109"/>
    </location>
    <ligand>
        <name>Zn(2+)</name>
        <dbReference type="ChEBI" id="CHEBI:29105"/>
        <note>catalytic</note>
    </ligand>
</feature>
<dbReference type="FunFam" id="3.40.140.10:FF:000041">
    <property type="entry name" value="Cytidine deaminase"/>
    <property type="match status" value="1"/>
</dbReference>
<keyword evidence="5" id="KW-0378">Hydrolase</keyword>
<dbReference type="KEGG" id="soe:110793860"/>
<dbReference type="GO" id="GO:0004126">
    <property type="term" value="F:cytidine deaminase activity"/>
    <property type="evidence" value="ECO:0000318"/>
    <property type="project" value="GO_Central"/>
</dbReference>
<dbReference type="NCBIfam" id="NF006537">
    <property type="entry name" value="PRK09027.1"/>
    <property type="match status" value="1"/>
</dbReference>
<dbReference type="RefSeq" id="XP_021854485.1">
    <property type="nucleotide sequence ID" value="XM_021998793.2"/>
</dbReference>
<dbReference type="GO" id="GO:0008270">
    <property type="term" value="F:zinc ion binding"/>
    <property type="evidence" value="ECO:0000318"/>
    <property type="project" value="GO_Central"/>
</dbReference>
<evidence type="ECO:0000256" key="1">
    <source>
        <dbReference type="ARBA" id="ARBA00006576"/>
    </source>
</evidence>
<dbReference type="Gene3D" id="3.40.140.10">
    <property type="entry name" value="Cytidine Deaminase, domain 2"/>
    <property type="match status" value="2"/>
</dbReference>
<dbReference type="OrthoDB" id="414540at2759"/>
<dbReference type="PROSITE" id="PS51747">
    <property type="entry name" value="CYT_DCMP_DEAMINASES_2"/>
    <property type="match status" value="2"/>
</dbReference>
<feature type="binding site" evidence="9">
    <location>
        <position position="79"/>
    </location>
    <ligand>
        <name>Zn(2+)</name>
        <dbReference type="ChEBI" id="CHEBI:29105"/>
        <note>catalytic</note>
    </ligand>
</feature>
<dbReference type="NCBIfam" id="TIGR01355">
    <property type="entry name" value="cyt_deam_dimer"/>
    <property type="match status" value="1"/>
</dbReference>
<comment type="similarity">
    <text evidence="1">Belongs to the cytidine and deoxycytidylate deaminase family.</text>
</comment>
<evidence type="ECO:0000256" key="9">
    <source>
        <dbReference type="PIRSR" id="PIRSR006334-3"/>
    </source>
</evidence>
<keyword evidence="6 9" id="KW-0862">Zinc</keyword>
<dbReference type="GeneID" id="110793860"/>
<dbReference type="Pfam" id="PF00383">
    <property type="entry name" value="dCMP_cyt_deam_1"/>
    <property type="match status" value="1"/>
</dbReference>
<comment type="subunit">
    <text evidence="2">Homodimer.</text>
</comment>
<evidence type="ECO:0000256" key="6">
    <source>
        <dbReference type="ARBA" id="ARBA00022833"/>
    </source>
</evidence>
<dbReference type="FunFam" id="3.40.140.10:FF:000006">
    <property type="entry name" value="Cytidine deaminase"/>
    <property type="match status" value="1"/>
</dbReference>
<evidence type="ECO:0000313" key="12">
    <source>
        <dbReference type="RefSeq" id="XP_021854485.1"/>
    </source>
</evidence>
<dbReference type="CDD" id="cd01283">
    <property type="entry name" value="cytidine_deaminase"/>
    <property type="match status" value="2"/>
</dbReference>
<dbReference type="SUPFAM" id="SSF53927">
    <property type="entry name" value="Cytidine deaminase-like"/>
    <property type="match status" value="2"/>
</dbReference>
<feature type="binding site" evidence="8">
    <location>
        <begin position="66"/>
        <end position="68"/>
    </location>
    <ligand>
        <name>substrate</name>
    </ligand>
</feature>
<evidence type="ECO:0000256" key="7">
    <source>
        <dbReference type="PIRSR" id="PIRSR006334-1"/>
    </source>
</evidence>
<keyword evidence="4 9" id="KW-0479">Metal-binding</keyword>
<dbReference type="PANTHER" id="PTHR11644">
    <property type="entry name" value="CYTIDINE DEAMINASE"/>
    <property type="match status" value="1"/>
</dbReference>
<dbReference type="InterPro" id="IPR050202">
    <property type="entry name" value="Cyt/Deoxycyt_deaminase"/>
</dbReference>
<name>A0A9R0K113_SPIOL</name>
<dbReference type="InterPro" id="IPR016192">
    <property type="entry name" value="APOBEC/CMP_deaminase_Zn-bd"/>
</dbReference>
<dbReference type="InterPro" id="IPR016193">
    <property type="entry name" value="Cytidine_deaminase-like"/>
</dbReference>
<feature type="active site" description="Proton donor" evidence="7">
    <location>
        <position position="81"/>
    </location>
</feature>
<evidence type="ECO:0000256" key="4">
    <source>
        <dbReference type="ARBA" id="ARBA00022723"/>
    </source>
</evidence>
<evidence type="ECO:0000259" key="10">
    <source>
        <dbReference type="PROSITE" id="PS51747"/>
    </source>
</evidence>
<evidence type="ECO:0000256" key="3">
    <source>
        <dbReference type="ARBA" id="ARBA00012783"/>
    </source>
</evidence>
<feature type="domain" description="CMP/dCMP-type deaminase" evidence="10">
    <location>
        <begin position="198"/>
        <end position="320"/>
    </location>
</feature>
<dbReference type="PIRSF" id="PIRSF006334">
    <property type="entry name" value="Cdd_plus_pseudo"/>
    <property type="match status" value="1"/>
</dbReference>
<evidence type="ECO:0000313" key="11">
    <source>
        <dbReference type="Proteomes" id="UP000813463"/>
    </source>
</evidence>
<gene>
    <name evidence="12" type="primary">LOC110793860</name>
</gene>
<feature type="binding site" evidence="9">
    <location>
        <position position="112"/>
    </location>
    <ligand>
        <name>Zn(2+)</name>
        <dbReference type="ChEBI" id="CHEBI:29105"/>
        <note>catalytic</note>
    </ligand>
</feature>
<dbReference type="PANTHER" id="PTHR11644:SF2">
    <property type="entry name" value="CYTIDINE DEAMINASE"/>
    <property type="match status" value="1"/>
</dbReference>
<evidence type="ECO:0000256" key="8">
    <source>
        <dbReference type="PIRSR" id="PIRSR006334-2"/>
    </source>
</evidence>
<accession>A0A9R0K113</accession>
<dbReference type="PROSITE" id="PS00903">
    <property type="entry name" value="CYT_DCMP_DEAMINASES_1"/>
    <property type="match status" value="1"/>
</dbReference>
<keyword evidence="11" id="KW-1185">Reference proteome</keyword>
<organism evidence="11 12">
    <name type="scientific">Spinacia oleracea</name>
    <name type="common">Spinach</name>
    <dbReference type="NCBI Taxonomy" id="3562"/>
    <lineage>
        <taxon>Eukaryota</taxon>
        <taxon>Viridiplantae</taxon>
        <taxon>Streptophyta</taxon>
        <taxon>Embryophyta</taxon>
        <taxon>Tracheophyta</taxon>
        <taxon>Spermatophyta</taxon>
        <taxon>Magnoliopsida</taxon>
        <taxon>eudicotyledons</taxon>
        <taxon>Gunneridae</taxon>
        <taxon>Pentapetalae</taxon>
        <taxon>Caryophyllales</taxon>
        <taxon>Chenopodiaceae</taxon>
        <taxon>Chenopodioideae</taxon>
        <taxon>Anserineae</taxon>
        <taxon>Spinacia</taxon>
    </lineage>
</organism>
<dbReference type="InterPro" id="IPR013171">
    <property type="entry name" value="Cyd/dCyd_deaminase_Zn-bd"/>
</dbReference>
<evidence type="ECO:0000256" key="5">
    <source>
        <dbReference type="ARBA" id="ARBA00022801"/>
    </source>
</evidence>
<dbReference type="EC" id="3.5.4.5" evidence="3"/>
<dbReference type="GO" id="GO:0046135">
    <property type="term" value="P:pyrimidine nucleoside catabolic process"/>
    <property type="evidence" value="ECO:0007669"/>
    <property type="project" value="UniProtKB-ARBA"/>
</dbReference>
<dbReference type="Proteomes" id="UP000813463">
    <property type="component" value="Chromosome 2"/>
</dbReference>
<feature type="domain" description="CMP/dCMP-type deaminase" evidence="10">
    <location>
        <begin position="25"/>
        <end position="159"/>
    </location>
</feature>
<reference evidence="12" key="2">
    <citation type="submission" date="2025-08" db="UniProtKB">
        <authorList>
            <consortium name="RefSeq"/>
        </authorList>
    </citation>
    <scope>IDENTIFICATION</scope>
    <source>
        <tissue evidence="12">Leaf</tissue>
    </source>
</reference>
<proteinExistence type="inferred from homology"/>
<protein>
    <recommendedName>
        <fullName evidence="3">cytidine deaminase</fullName>
        <ecNumber evidence="3">3.5.4.5</ecNumber>
    </recommendedName>
</protein>
<dbReference type="InterPro" id="IPR006263">
    <property type="entry name" value="Cyt_deam_dimer"/>
</dbReference>
<dbReference type="Pfam" id="PF08211">
    <property type="entry name" value="dCMP_cyt_deam_2"/>
    <property type="match status" value="1"/>
</dbReference>
<comment type="cofactor">
    <cofactor evidence="9">
        <name>Zn(2+)</name>
        <dbReference type="ChEBI" id="CHEBI:29105"/>
    </cofactor>
    <text evidence="9">Binds 1 zinc ion.</text>
</comment>
<evidence type="ECO:0000256" key="2">
    <source>
        <dbReference type="ARBA" id="ARBA00011738"/>
    </source>
</evidence>
<sequence length="331" mass="36131">MDHHLKFVISASEAETMAKQQGFKSVLNLLPFIAKSSKKLARRPISGFSVAAVGLASDGRIFIGVNVEFPGLPLHHSIHAEQFLITNLSLHHHHHQPYIKNVVVTAYPCGHCRQFLQEIRDAPEIQIFVLKSDKSDCPDDELDQFMPLSYFLPHRFGPDDLLDKDVPLILENRDNNLVLLDRENNVENGGLCNGFSKSEERGVVLAALEAANKSHAPYSGCPSGMALIDKDGVIYKGSYMESAAYNPSMGPAQAAIIAYMAAAAEGGEGGGDYERIVGAVLVEVEGAVVRQEETVRLFLNAVIPKCEFHVFHCQKSGSGNVIGKGNQIVQK</sequence>
<reference evidence="11" key="1">
    <citation type="journal article" date="2021" name="Nat. Commun.">
        <title>Genomic analyses provide insights into spinach domestication and the genetic basis of agronomic traits.</title>
        <authorList>
            <person name="Cai X."/>
            <person name="Sun X."/>
            <person name="Xu C."/>
            <person name="Sun H."/>
            <person name="Wang X."/>
            <person name="Ge C."/>
            <person name="Zhang Z."/>
            <person name="Wang Q."/>
            <person name="Fei Z."/>
            <person name="Jiao C."/>
            <person name="Wang Q."/>
        </authorList>
    </citation>
    <scope>NUCLEOTIDE SEQUENCE [LARGE SCALE GENOMIC DNA]</scope>
    <source>
        <strain evidence="11">cv. Varoflay</strain>
    </source>
</reference>